<comment type="caution">
    <text evidence="2">The sequence shown here is derived from an EMBL/GenBank/DDBJ whole genome shotgun (WGS) entry which is preliminary data.</text>
</comment>
<sequence>MSAAGSLMASGLLPQRNGSEGAQMKLQLLRLPVNSAGAFEELLMQFTSQAAADGGQINQDAPQDRSAGSEPLSDRQSMQEVIKGLENSGSEVLYEADEASLQDLERVVEALSGHIGISSAGKYAETLRQTLAGLLTDAEMAAAGLLLDQGPASSFTGGVGDSSSSSSSSPQAGTGLSSDAPGSLAQQQGSSAAHQNLQDRGIEVESSSSLSSGLLLQQQQQPQRSHHQAQQGSAYQHQADARQHAHHAMSTGQQPPAVQWEHNAALRASLARISSNGLTSTAQRYPTQVPQEAPAKQHASTEREQMQAANAAASHAQSTTSGSTLDQEDDDWLDSEPFVQPSEADLVFEAEAIADMVREANLTALDQQLQSLYEEYEWADEHEQP</sequence>
<organism evidence="2 3">
    <name type="scientific">Apatococcus lobatus</name>
    <dbReference type="NCBI Taxonomy" id="904363"/>
    <lineage>
        <taxon>Eukaryota</taxon>
        <taxon>Viridiplantae</taxon>
        <taxon>Chlorophyta</taxon>
        <taxon>core chlorophytes</taxon>
        <taxon>Trebouxiophyceae</taxon>
        <taxon>Chlorellales</taxon>
        <taxon>Chlorellaceae</taxon>
        <taxon>Apatococcus</taxon>
    </lineage>
</organism>
<feature type="region of interest" description="Disordered" evidence="1">
    <location>
        <begin position="54"/>
        <end position="77"/>
    </location>
</feature>
<evidence type="ECO:0000313" key="2">
    <source>
        <dbReference type="EMBL" id="KAK9840434.1"/>
    </source>
</evidence>
<keyword evidence="3" id="KW-1185">Reference proteome</keyword>
<feature type="region of interest" description="Disordered" evidence="1">
    <location>
        <begin position="282"/>
        <end position="340"/>
    </location>
</feature>
<accession>A0AAW1S2J9</accession>
<feature type="compositionally biased region" description="Polar residues" evidence="1">
    <location>
        <begin position="184"/>
        <end position="198"/>
    </location>
</feature>
<proteinExistence type="predicted"/>
<reference evidence="2 3" key="1">
    <citation type="journal article" date="2024" name="Nat. Commun.">
        <title>Phylogenomics reveals the evolutionary origins of lichenization in chlorophyte algae.</title>
        <authorList>
            <person name="Puginier C."/>
            <person name="Libourel C."/>
            <person name="Otte J."/>
            <person name="Skaloud P."/>
            <person name="Haon M."/>
            <person name="Grisel S."/>
            <person name="Petersen M."/>
            <person name="Berrin J.G."/>
            <person name="Delaux P.M."/>
            <person name="Dal Grande F."/>
            <person name="Keller J."/>
        </authorList>
    </citation>
    <scope>NUCLEOTIDE SEQUENCE [LARGE SCALE GENOMIC DNA]</scope>
    <source>
        <strain evidence="2 3">SAG 2145</strain>
    </source>
</reference>
<dbReference type="AlphaFoldDB" id="A0AAW1S2J9"/>
<evidence type="ECO:0000313" key="3">
    <source>
        <dbReference type="Proteomes" id="UP001438707"/>
    </source>
</evidence>
<gene>
    <name evidence="2" type="ORF">WJX74_009890</name>
</gene>
<protein>
    <submittedName>
        <fullName evidence="2">Uncharacterized protein</fullName>
    </submittedName>
</protein>
<name>A0AAW1S2J9_9CHLO</name>
<feature type="compositionally biased region" description="Low complexity" evidence="1">
    <location>
        <begin position="155"/>
        <end position="178"/>
    </location>
</feature>
<feature type="compositionally biased region" description="Low complexity" evidence="1">
    <location>
        <begin position="306"/>
        <end position="324"/>
    </location>
</feature>
<evidence type="ECO:0000256" key="1">
    <source>
        <dbReference type="SAM" id="MobiDB-lite"/>
    </source>
</evidence>
<dbReference type="EMBL" id="JALJOS010000004">
    <property type="protein sequence ID" value="KAK9840434.1"/>
    <property type="molecule type" value="Genomic_DNA"/>
</dbReference>
<feature type="compositionally biased region" description="Low complexity" evidence="1">
    <location>
        <begin position="206"/>
        <end position="231"/>
    </location>
</feature>
<dbReference type="Proteomes" id="UP001438707">
    <property type="component" value="Unassembled WGS sequence"/>
</dbReference>
<feature type="region of interest" description="Disordered" evidence="1">
    <location>
        <begin position="155"/>
        <end position="254"/>
    </location>
</feature>